<accession>A0A5C7BFN5</accession>
<organism evidence="2 3">
    <name type="scientific">Psychroserpens burtonensis</name>
    <dbReference type="NCBI Taxonomy" id="49278"/>
    <lineage>
        <taxon>Bacteria</taxon>
        <taxon>Pseudomonadati</taxon>
        <taxon>Bacteroidota</taxon>
        <taxon>Flavobacteriia</taxon>
        <taxon>Flavobacteriales</taxon>
        <taxon>Flavobacteriaceae</taxon>
        <taxon>Psychroserpens</taxon>
    </lineage>
</organism>
<proteinExistence type="predicted"/>
<protein>
    <submittedName>
        <fullName evidence="2">Uncharacterized protein</fullName>
    </submittedName>
</protein>
<keyword evidence="1" id="KW-0812">Transmembrane</keyword>
<evidence type="ECO:0000313" key="3">
    <source>
        <dbReference type="Proteomes" id="UP000321938"/>
    </source>
</evidence>
<comment type="caution">
    <text evidence="2">The sequence shown here is derived from an EMBL/GenBank/DDBJ whole genome shotgun (WGS) entry which is preliminary data.</text>
</comment>
<keyword evidence="1" id="KW-1133">Transmembrane helix</keyword>
<keyword evidence="1" id="KW-0472">Membrane</keyword>
<name>A0A5C7BFN5_9FLAO</name>
<sequence length="76" mass="8731">MLNTYISNISLVSTMQLTIVLIVTASIFLVFIAVAIIKMYKLKAENKKLLDSSFYKSDVEKSYQDFTESHLYDNNN</sequence>
<evidence type="ECO:0000256" key="1">
    <source>
        <dbReference type="SAM" id="Phobius"/>
    </source>
</evidence>
<dbReference type="OrthoDB" id="1452391at2"/>
<feature type="transmembrane region" description="Helical" evidence="1">
    <location>
        <begin position="15"/>
        <end position="37"/>
    </location>
</feature>
<gene>
    <name evidence="2" type="ORF">ES692_10010</name>
</gene>
<evidence type="ECO:0000313" key="2">
    <source>
        <dbReference type="EMBL" id="TXE17309.1"/>
    </source>
</evidence>
<keyword evidence="3" id="KW-1185">Reference proteome</keyword>
<dbReference type="EMBL" id="VOSB01000013">
    <property type="protein sequence ID" value="TXE17309.1"/>
    <property type="molecule type" value="Genomic_DNA"/>
</dbReference>
<dbReference type="Proteomes" id="UP000321938">
    <property type="component" value="Unassembled WGS sequence"/>
</dbReference>
<dbReference type="RefSeq" id="WP_028871233.1">
    <property type="nucleotide sequence ID" value="NZ_VOSB01000013.1"/>
</dbReference>
<dbReference type="AlphaFoldDB" id="A0A5C7BFN5"/>
<reference evidence="2 3" key="1">
    <citation type="submission" date="2019-08" db="EMBL/GenBank/DDBJ databases">
        <title>Genome of Psychroserpens burtonensis ACAM 167.</title>
        <authorList>
            <person name="Bowman J.P."/>
        </authorList>
    </citation>
    <scope>NUCLEOTIDE SEQUENCE [LARGE SCALE GENOMIC DNA]</scope>
    <source>
        <strain evidence="2 3">ACAM 167</strain>
    </source>
</reference>